<keyword evidence="1" id="KW-0472">Membrane</keyword>
<protein>
    <submittedName>
        <fullName evidence="2">Uncharacterized protein</fullName>
    </submittedName>
</protein>
<dbReference type="EMBL" id="MUJZ01011763">
    <property type="protein sequence ID" value="OTF81785.1"/>
    <property type="molecule type" value="Genomic_DNA"/>
</dbReference>
<reference evidence="2 3" key="1">
    <citation type="submission" date="2017-03" db="EMBL/GenBank/DDBJ databases">
        <title>Genome Survey of Euroglyphus maynei.</title>
        <authorList>
            <person name="Arlian L.G."/>
            <person name="Morgan M.S."/>
            <person name="Rider S.D."/>
        </authorList>
    </citation>
    <scope>NUCLEOTIDE SEQUENCE [LARGE SCALE GENOMIC DNA]</scope>
    <source>
        <strain evidence="2">Arlian Lab</strain>
        <tissue evidence="2">Whole body</tissue>
    </source>
</reference>
<keyword evidence="3" id="KW-1185">Reference proteome</keyword>
<feature type="non-terminal residue" evidence="2">
    <location>
        <position position="221"/>
    </location>
</feature>
<dbReference type="AlphaFoldDB" id="A0A1Y3BRL3"/>
<accession>A0A1Y3BRL3</accession>
<proteinExistence type="predicted"/>
<gene>
    <name evidence="2" type="ORF">BLA29_009369</name>
</gene>
<evidence type="ECO:0000256" key="1">
    <source>
        <dbReference type="SAM" id="Phobius"/>
    </source>
</evidence>
<feature type="transmembrane region" description="Helical" evidence="1">
    <location>
        <begin position="112"/>
        <end position="140"/>
    </location>
</feature>
<dbReference type="Proteomes" id="UP000194236">
    <property type="component" value="Unassembled WGS sequence"/>
</dbReference>
<name>A0A1Y3BRL3_EURMA</name>
<sequence length="221" mass="25047">MIVNIIAILLHELHKHQHSNLPHKIIIEEEEDDDDDLDDVIETPMTIIRERESYVHSPELVQIAHHHHHRPSSTPMFSNQINGQIGSGGSPILVHLVAPNIRRKHDNSIPDLLAVLAPLAAIPLIGSLAVSSFTTMLTLTGLGRRRRRKRDLSIHDKVLNFLNSSTQTFDDIHHNDPNNYSNANRSSLNIPLNNNNTWNGNQTRIVPITELFQLDIVQQYL</sequence>
<evidence type="ECO:0000313" key="3">
    <source>
        <dbReference type="Proteomes" id="UP000194236"/>
    </source>
</evidence>
<keyword evidence="1" id="KW-0812">Transmembrane</keyword>
<dbReference type="OrthoDB" id="6424198at2759"/>
<keyword evidence="1" id="KW-1133">Transmembrane helix</keyword>
<organism evidence="2 3">
    <name type="scientific">Euroglyphus maynei</name>
    <name type="common">Mayne's house dust mite</name>
    <dbReference type="NCBI Taxonomy" id="6958"/>
    <lineage>
        <taxon>Eukaryota</taxon>
        <taxon>Metazoa</taxon>
        <taxon>Ecdysozoa</taxon>
        <taxon>Arthropoda</taxon>
        <taxon>Chelicerata</taxon>
        <taxon>Arachnida</taxon>
        <taxon>Acari</taxon>
        <taxon>Acariformes</taxon>
        <taxon>Sarcoptiformes</taxon>
        <taxon>Astigmata</taxon>
        <taxon>Psoroptidia</taxon>
        <taxon>Analgoidea</taxon>
        <taxon>Pyroglyphidae</taxon>
        <taxon>Pyroglyphinae</taxon>
        <taxon>Euroglyphus</taxon>
    </lineage>
</organism>
<comment type="caution">
    <text evidence="2">The sequence shown here is derived from an EMBL/GenBank/DDBJ whole genome shotgun (WGS) entry which is preliminary data.</text>
</comment>
<evidence type="ECO:0000313" key="2">
    <source>
        <dbReference type="EMBL" id="OTF81785.1"/>
    </source>
</evidence>